<evidence type="ECO:0000313" key="5">
    <source>
        <dbReference type="Proteomes" id="UP000005240"/>
    </source>
</evidence>
<dbReference type="VEuPathDB" id="FungiDB:PTTG_28838"/>
<proteinExistence type="predicted"/>
<dbReference type="PANTHER" id="PTHR12100:SF0">
    <property type="entry name" value="EXOCYST COMPLEX COMPONENT 5"/>
    <property type="match status" value="1"/>
</dbReference>
<evidence type="ECO:0000313" key="4">
    <source>
        <dbReference type="EnsemblFungi" id="PTTG_28838-t43_1-p1"/>
    </source>
</evidence>
<feature type="domain" description="Exocyst complex component Sec10-like alpha-helical bundle" evidence="2">
    <location>
        <begin position="193"/>
        <end position="385"/>
    </location>
</feature>
<gene>
    <name evidence="3" type="ORF">PTTG_28838</name>
</gene>
<dbReference type="GO" id="GO:0006893">
    <property type="term" value="P:Golgi to plasma membrane transport"/>
    <property type="evidence" value="ECO:0007669"/>
    <property type="project" value="TreeGrafter"/>
</dbReference>
<dbReference type="OrthoDB" id="125856at2759"/>
<dbReference type="STRING" id="630390.A0A180GAY8"/>
<dbReference type="Proteomes" id="UP000005240">
    <property type="component" value="Unassembled WGS sequence"/>
</dbReference>
<evidence type="ECO:0000256" key="1">
    <source>
        <dbReference type="SAM" id="MobiDB-lite"/>
    </source>
</evidence>
<name>A0A180GAY8_PUCT1</name>
<organism evidence="3">
    <name type="scientific">Puccinia triticina (isolate 1-1 / race 1 (BBBD))</name>
    <name type="common">Brown leaf rust fungus</name>
    <dbReference type="NCBI Taxonomy" id="630390"/>
    <lineage>
        <taxon>Eukaryota</taxon>
        <taxon>Fungi</taxon>
        <taxon>Dikarya</taxon>
        <taxon>Basidiomycota</taxon>
        <taxon>Pucciniomycotina</taxon>
        <taxon>Pucciniomycetes</taxon>
        <taxon>Pucciniales</taxon>
        <taxon>Pucciniaceae</taxon>
        <taxon>Puccinia</taxon>
    </lineage>
</organism>
<accession>A0A180GAY8</accession>
<dbReference type="EMBL" id="ADAS02000143">
    <property type="protein sequence ID" value="OAV89043.1"/>
    <property type="molecule type" value="Genomic_DNA"/>
</dbReference>
<dbReference type="Pfam" id="PF07393">
    <property type="entry name" value="Sec10_HB"/>
    <property type="match status" value="1"/>
</dbReference>
<feature type="region of interest" description="Disordered" evidence="1">
    <location>
        <begin position="95"/>
        <end position="114"/>
    </location>
</feature>
<dbReference type="InterPro" id="IPR009976">
    <property type="entry name" value="Sec10-like"/>
</dbReference>
<reference evidence="3" key="1">
    <citation type="submission" date="2009-11" db="EMBL/GenBank/DDBJ databases">
        <authorList>
            <consortium name="The Broad Institute Genome Sequencing Platform"/>
            <person name="Ward D."/>
            <person name="Feldgarden M."/>
            <person name="Earl A."/>
            <person name="Young S.K."/>
            <person name="Zeng Q."/>
            <person name="Koehrsen M."/>
            <person name="Alvarado L."/>
            <person name="Berlin A."/>
            <person name="Bochicchio J."/>
            <person name="Borenstein D."/>
            <person name="Chapman S.B."/>
            <person name="Chen Z."/>
            <person name="Engels R."/>
            <person name="Freedman E."/>
            <person name="Gellesch M."/>
            <person name="Goldberg J."/>
            <person name="Griggs A."/>
            <person name="Gujja S."/>
            <person name="Heilman E."/>
            <person name="Heiman D."/>
            <person name="Hepburn T."/>
            <person name="Howarth C."/>
            <person name="Jen D."/>
            <person name="Larson L."/>
            <person name="Lewis B."/>
            <person name="Mehta T."/>
            <person name="Park D."/>
            <person name="Pearson M."/>
            <person name="Roberts A."/>
            <person name="Saif S."/>
            <person name="Shea T."/>
            <person name="Shenoy N."/>
            <person name="Sisk P."/>
            <person name="Stolte C."/>
            <person name="Sykes S."/>
            <person name="Thomson T."/>
            <person name="Walk T."/>
            <person name="White J."/>
            <person name="Yandava C."/>
            <person name="Izard J."/>
            <person name="Baranova O.V."/>
            <person name="Blanton J.M."/>
            <person name="Tanner A.C."/>
            <person name="Dewhirst F.E."/>
            <person name="Haas B."/>
            <person name="Nusbaum C."/>
            <person name="Birren B."/>
        </authorList>
    </citation>
    <scope>NUCLEOTIDE SEQUENCE [LARGE SCALE GENOMIC DNA]</scope>
    <source>
        <strain evidence="3">1-1 BBBD Race 1</strain>
    </source>
</reference>
<feature type="compositionally biased region" description="Low complexity" evidence="1">
    <location>
        <begin position="96"/>
        <end position="114"/>
    </location>
</feature>
<keyword evidence="5" id="KW-1185">Reference proteome</keyword>
<dbReference type="PANTHER" id="PTHR12100">
    <property type="entry name" value="SEC10"/>
    <property type="match status" value="1"/>
</dbReference>
<dbReference type="GO" id="GO:0006887">
    <property type="term" value="P:exocytosis"/>
    <property type="evidence" value="ECO:0007669"/>
    <property type="project" value="TreeGrafter"/>
</dbReference>
<protein>
    <recommendedName>
        <fullName evidence="2">Exocyst complex component Sec10-like alpha-helical bundle domain-containing protein</fullName>
    </recommendedName>
</protein>
<dbReference type="GO" id="GO:0000145">
    <property type="term" value="C:exocyst"/>
    <property type="evidence" value="ECO:0007669"/>
    <property type="project" value="TreeGrafter"/>
</dbReference>
<dbReference type="EnsemblFungi" id="PTTG_28838-t43_1">
    <property type="protein sequence ID" value="PTTG_28838-t43_1-p1"/>
    <property type="gene ID" value="PTTG_28838"/>
</dbReference>
<evidence type="ECO:0000313" key="3">
    <source>
        <dbReference type="EMBL" id="OAV89043.1"/>
    </source>
</evidence>
<reference evidence="4 5" key="3">
    <citation type="journal article" date="2017" name="G3 (Bethesda)">
        <title>Comparative analysis highlights variable genome content of wheat rusts and divergence of the mating loci.</title>
        <authorList>
            <person name="Cuomo C.A."/>
            <person name="Bakkeren G."/>
            <person name="Khalil H.B."/>
            <person name="Panwar V."/>
            <person name="Joly D."/>
            <person name="Linning R."/>
            <person name="Sakthikumar S."/>
            <person name="Song X."/>
            <person name="Adiconis X."/>
            <person name="Fan L."/>
            <person name="Goldberg J.M."/>
            <person name="Levin J.Z."/>
            <person name="Young S."/>
            <person name="Zeng Q."/>
            <person name="Anikster Y."/>
            <person name="Bruce M."/>
            <person name="Wang M."/>
            <person name="Yin C."/>
            <person name="McCallum B."/>
            <person name="Szabo L.J."/>
            <person name="Hulbert S."/>
            <person name="Chen X."/>
            <person name="Fellers J.P."/>
        </authorList>
    </citation>
    <scope>NUCLEOTIDE SEQUENCE</scope>
    <source>
        <strain evidence="4">isolate 1-1 / race 1 (BBBD)</strain>
        <strain evidence="5">Isolate 1-1 / race 1 (BBBD)</strain>
    </source>
</reference>
<sequence length="386" mass="43362">MDSWKCSVSNHPGESITLNAASLLSFWSFSALLESPQPFPRLALNQFHRYPRHDIVHIHRCYLQPTATPPYHRLPLTSHRGATLLTLRAQPGLQLQPSAGSSGHQQHQIHQSPQLSSRRLLCRLPGRQIWHTPASSVLFGPASGFVGYARTTFELIKNFPVIELDTGGTRTNFNRVNRRHETVRDLITGGPAISALSGMLDQQLDELFGQHLDNSRYEERECKILTELYVSYLLEFARWHSGISADDSTNPLTEELSTTPELCESDGQLDLNVVDKLLTWHAESVGRMIELTLAESFSKGYVKTALKTSLAQFSSYKLKAEPSLKPMTVIKTADMTMHLWQQYVTTVIVPLAAASVNIQREMSIFNNHILVRIKNNINSVAQKALE</sequence>
<evidence type="ECO:0000259" key="2">
    <source>
        <dbReference type="Pfam" id="PF07393"/>
    </source>
</evidence>
<reference evidence="4" key="4">
    <citation type="submission" date="2025-05" db="UniProtKB">
        <authorList>
            <consortium name="EnsemblFungi"/>
        </authorList>
    </citation>
    <scope>IDENTIFICATION</scope>
    <source>
        <strain evidence="4">isolate 1-1 / race 1 (BBBD)</strain>
    </source>
</reference>
<dbReference type="InterPro" id="IPR048627">
    <property type="entry name" value="Sec10_HB"/>
</dbReference>
<dbReference type="AlphaFoldDB" id="A0A180GAY8"/>
<reference evidence="3" key="2">
    <citation type="submission" date="2016-05" db="EMBL/GenBank/DDBJ databases">
        <title>Comparative analysis highlights variable genome content of wheat rusts and divergence of the mating loci.</title>
        <authorList>
            <person name="Cuomo C.A."/>
            <person name="Bakkeren G."/>
            <person name="Szabo L."/>
            <person name="Khalil H."/>
            <person name="Joly D."/>
            <person name="Goldberg J."/>
            <person name="Young S."/>
            <person name="Zeng Q."/>
            <person name="Fellers J."/>
        </authorList>
    </citation>
    <scope>NUCLEOTIDE SEQUENCE [LARGE SCALE GENOMIC DNA]</scope>
    <source>
        <strain evidence="3">1-1 BBBD Race 1</strain>
    </source>
</reference>